<dbReference type="SUPFAM" id="SSF56784">
    <property type="entry name" value="HAD-like"/>
    <property type="match status" value="1"/>
</dbReference>
<gene>
    <name evidence="1" type="ordered locus">AciPR4_2061</name>
</gene>
<name>E8V7U1_TERSS</name>
<dbReference type="Proteomes" id="UP000006844">
    <property type="component" value="Chromosome"/>
</dbReference>
<keyword evidence="1" id="KW-0378">Hydrolase</keyword>
<dbReference type="AlphaFoldDB" id="E8V7U1"/>
<dbReference type="InterPro" id="IPR041492">
    <property type="entry name" value="HAD_2"/>
</dbReference>
<dbReference type="Gene3D" id="1.10.150.240">
    <property type="entry name" value="Putative phosphatase, domain 2"/>
    <property type="match status" value="1"/>
</dbReference>
<dbReference type="PANTHER" id="PTHR43481:SF4">
    <property type="entry name" value="GLYCEROL-1-PHOSPHATE PHOSPHOHYDROLASE 1-RELATED"/>
    <property type="match status" value="1"/>
</dbReference>
<proteinExistence type="predicted"/>
<dbReference type="NCBIfam" id="TIGR01509">
    <property type="entry name" value="HAD-SF-IA-v3"/>
    <property type="match status" value="1"/>
</dbReference>
<dbReference type="InterPro" id="IPR036412">
    <property type="entry name" value="HAD-like_sf"/>
</dbReference>
<dbReference type="SFLD" id="SFLDG01129">
    <property type="entry name" value="C1.5:_HAD__Beta-PGM__Phosphata"/>
    <property type="match status" value="1"/>
</dbReference>
<dbReference type="CDD" id="cd07505">
    <property type="entry name" value="HAD_BPGM-like"/>
    <property type="match status" value="1"/>
</dbReference>
<accession>E8V7U1</accession>
<dbReference type="SFLD" id="SFLDS00003">
    <property type="entry name" value="Haloacid_Dehalogenase"/>
    <property type="match status" value="1"/>
</dbReference>
<evidence type="ECO:0000313" key="2">
    <source>
        <dbReference type="Proteomes" id="UP000006844"/>
    </source>
</evidence>
<dbReference type="KEGG" id="tsa:AciPR4_2061"/>
<dbReference type="Gene3D" id="3.40.50.1000">
    <property type="entry name" value="HAD superfamily/HAD-like"/>
    <property type="match status" value="1"/>
</dbReference>
<evidence type="ECO:0000313" key="1">
    <source>
        <dbReference type="EMBL" id="ADV82865.1"/>
    </source>
</evidence>
<dbReference type="Pfam" id="PF13419">
    <property type="entry name" value="HAD_2"/>
    <property type="match status" value="1"/>
</dbReference>
<protein>
    <submittedName>
        <fullName evidence="1">HAD-superfamily hydrolase, subfamily IA, variant 3</fullName>
    </submittedName>
</protein>
<sequence>MSELLAAGSFDGLIFDCDGTLVDTAPAHLAALKIALARVKLHVDDAWYFERVGLTPDALLDQYEDHYSKLPVTRPDLLAPYNVAFHGSLEEMREVQIVADMARAWHGKVPMCVASNGQRSNVRASLTAVELLPLFDFVVTVEDVEHGKPAPDIFLEGARRMKVEPARCVVLEDSDEGLEAARRAGMRSIDARTIWTPSWKASRQS</sequence>
<dbReference type="PRINTS" id="PR00413">
    <property type="entry name" value="HADHALOGNASE"/>
</dbReference>
<keyword evidence="2" id="KW-1185">Reference proteome</keyword>
<dbReference type="InterPro" id="IPR051806">
    <property type="entry name" value="HAD-like_SPP"/>
</dbReference>
<dbReference type="HOGENOM" id="CLU_045011_13_1_0"/>
<dbReference type="eggNOG" id="COG0637">
    <property type="taxonomic scope" value="Bacteria"/>
</dbReference>
<reference evidence="1 2" key="1">
    <citation type="journal article" date="2012" name="Stand. Genomic Sci.">
        <title>Complete genome sequence of Terriglobus saanensis type strain SP1PR4(T), an Acidobacteria from tundra soil.</title>
        <authorList>
            <person name="Rawat S.R."/>
            <person name="Mannisto M.K."/>
            <person name="Starovoytov V."/>
            <person name="Goodwin L."/>
            <person name="Nolan M."/>
            <person name="Hauser L."/>
            <person name="Land M."/>
            <person name="Davenport K.W."/>
            <person name="Woyke T."/>
            <person name="Haggblom M.M."/>
        </authorList>
    </citation>
    <scope>NUCLEOTIDE SEQUENCE</scope>
    <source>
        <strain evidence="2">ATCC BAA-1853 / DSM 23119 / SP1PR4</strain>
    </source>
</reference>
<dbReference type="GO" id="GO:0050308">
    <property type="term" value="F:sugar-phosphatase activity"/>
    <property type="evidence" value="ECO:0007669"/>
    <property type="project" value="TreeGrafter"/>
</dbReference>
<organism evidence="1 2">
    <name type="scientific">Terriglobus saanensis (strain ATCC BAA-1853 / DSM 23119 / SP1PR4)</name>
    <dbReference type="NCBI Taxonomy" id="401053"/>
    <lineage>
        <taxon>Bacteria</taxon>
        <taxon>Pseudomonadati</taxon>
        <taxon>Acidobacteriota</taxon>
        <taxon>Terriglobia</taxon>
        <taxon>Terriglobales</taxon>
        <taxon>Acidobacteriaceae</taxon>
        <taxon>Terriglobus</taxon>
    </lineage>
</organism>
<dbReference type="PANTHER" id="PTHR43481">
    <property type="entry name" value="FRUCTOSE-1-PHOSPHATE PHOSPHATASE"/>
    <property type="match status" value="1"/>
</dbReference>
<dbReference type="InterPro" id="IPR006439">
    <property type="entry name" value="HAD-SF_hydro_IA"/>
</dbReference>
<dbReference type="InterPro" id="IPR023214">
    <property type="entry name" value="HAD_sf"/>
</dbReference>
<dbReference type="EMBL" id="CP002467">
    <property type="protein sequence ID" value="ADV82865.1"/>
    <property type="molecule type" value="Genomic_DNA"/>
</dbReference>
<dbReference type="RefSeq" id="WP_013568598.1">
    <property type="nucleotide sequence ID" value="NC_014963.1"/>
</dbReference>
<dbReference type="InterPro" id="IPR023198">
    <property type="entry name" value="PGP-like_dom2"/>
</dbReference>
<dbReference type="OrthoDB" id="9797743at2"/>